<sequence length="113" mass="12524">MTIAGSTQKSLKEQVVDLEKNKFKNSLFKITEVLVITVINDKTVDFIVLAKGLSAEGEYTISFKTQDQRGVTFGPKVNVDIKVGRIVGETQFKPNNQGVNGFDGKSFKDARRL</sequence>
<dbReference type="InterPro" id="IPR013783">
    <property type="entry name" value="Ig-like_fold"/>
</dbReference>
<gene>
    <name evidence="1" type="ORF">JOC77_003506</name>
</gene>
<organism evidence="1 2">
    <name type="scientific">Peribacillus deserti</name>
    <dbReference type="NCBI Taxonomy" id="673318"/>
    <lineage>
        <taxon>Bacteria</taxon>
        <taxon>Bacillati</taxon>
        <taxon>Bacillota</taxon>
        <taxon>Bacilli</taxon>
        <taxon>Bacillales</taxon>
        <taxon>Bacillaceae</taxon>
        <taxon>Peribacillus</taxon>
    </lineage>
</organism>
<dbReference type="RefSeq" id="WP_377337592.1">
    <property type="nucleotide sequence ID" value="NZ_JBHUPH010000048.1"/>
</dbReference>
<dbReference type="Proteomes" id="UP000823486">
    <property type="component" value="Unassembled WGS sequence"/>
</dbReference>
<dbReference type="EMBL" id="JAFBFI010000018">
    <property type="protein sequence ID" value="MBM7694062.1"/>
    <property type="molecule type" value="Genomic_DNA"/>
</dbReference>
<reference evidence="1 2" key="1">
    <citation type="submission" date="2021-01" db="EMBL/GenBank/DDBJ databases">
        <title>Genomic Encyclopedia of Type Strains, Phase IV (KMG-IV): sequencing the most valuable type-strain genomes for metagenomic binning, comparative biology and taxonomic classification.</title>
        <authorList>
            <person name="Goeker M."/>
        </authorList>
    </citation>
    <scope>NUCLEOTIDE SEQUENCE [LARGE SCALE GENOMIC DNA]</scope>
    <source>
        <strain evidence="1 2">DSM 105482</strain>
    </source>
</reference>
<proteinExistence type="predicted"/>
<accession>A0ABS2QLS2</accession>
<evidence type="ECO:0000313" key="1">
    <source>
        <dbReference type="EMBL" id="MBM7694062.1"/>
    </source>
</evidence>
<keyword evidence="2" id="KW-1185">Reference proteome</keyword>
<evidence type="ECO:0000313" key="2">
    <source>
        <dbReference type="Proteomes" id="UP000823486"/>
    </source>
</evidence>
<comment type="caution">
    <text evidence="1">The sequence shown here is derived from an EMBL/GenBank/DDBJ whole genome shotgun (WGS) entry which is preliminary data.</text>
</comment>
<protein>
    <recommendedName>
        <fullName evidence="3">Bacterial Ig domain-containing protein</fullName>
    </recommendedName>
</protein>
<evidence type="ECO:0008006" key="3">
    <source>
        <dbReference type="Google" id="ProtNLM"/>
    </source>
</evidence>
<dbReference type="Gene3D" id="2.60.40.10">
    <property type="entry name" value="Immunoglobulins"/>
    <property type="match status" value="1"/>
</dbReference>
<name>A0ABS2QLS2_9BACI</name>